<evidence type="ECO:0000256" key="1">
    <source>
        <dbReference type="SAM" id="SignalP"/>
    </source>
</evidence>
<protein>
    <submittedName>
        <fullName evidence="2">Uncharacterized protein</fullName>
    </submittedName>
</protein>
<dbReference type="AlphaFoldDB" id="A0A5D2JFC4"/>
<keyword evidence="3" id="KW-1185">Reference proteome</keyword>
<feature type="chain" id="PRO_5022822523" evidence="1">
    <location>
        <begin position="18"/>
        <end position="86"/>
    </location>
</feature>
<reference evidence="2 3" key="1">
    <citation type="submission" date="2019-07" db="EMBL/GenBank/DDBJ databases">
        <title>WGS assembly of Gossypium tomentosum.</title>
        <authorList>
            <person name="Chen Z.J."/>
            <person name="Sreedasyam A."/>
            <person name="Ando A."/>
            <person name="Song Q."/>
            <person name="De L."/>
            <person name="Hulse-Kemp A."/>
            <person name="Ding M."/>
            <person name="Ye W."/>
            <person name="Kirkbride R."/>
            <person name="Jenkins J."/>
            <person name="Plott C."/>
            <person name="Lovell J."/>
            <person name="Lin Y.-M."/>
            <person name="Vaughn R."/>
            <person name="Liu B."/>
            <person name="Li W."/>
            <person name="Simpson S."/>
            <person name="Scheffler B."/>
            <person name="Saski C."/>
            <person name="Grover C."/>
            <person name="Hu G."/>
            <person name="Conover J."/>
            <person name="Carlson J."/>
            <person name="Shu S."/>
            <person name="Boston L."/>
            <person name="Williams M."/>
            <person name="Peterson D."/>
            <person name="Mcgee K."/>
            <person name="Jones D."/>
            <person name="Wendel J."/>
            <person name="Stelly D."/>
            <person name="Grimwood J."/>
            <person name="Schmutz J."/>
        </authorList>
    </citation>
    <scope>NUCLEOTIDE SEQUENCE [LARGE SCALE GENOMIC DNA]</scope>
    <source>
        <strain evidence="2">7179.01</strain>
    </source>
</reference>
<proteinExistence type="predicted"/>
<keyword evidence="1" id="KW-0732">Signal</keyword>
<evidence type="ECO:0000313" key="2">
    <source>
        <dbReference type="EMBL" id="TYH53049.1"/>
    </source>
</evidence>
<evidence type="ECO:0000313" key="3">
    <source>
        <dbReference type="Proteomes" id="UP000322667"/>
    </source>
</evidence>
<name>A0A5D2JFC4_GOSTO</name>
<dbReference type="EMBL" id="CM017631">
    <property type="protein sequence ID" value="TYH53049.1"/>
    <property type="molecule type" value="Genomic_DNA"/>
</dbReference>
<accession>A0A5D2JFC4</accession>
<organism evidence="2 3">
    <name type="scientific">Gossypium tomentosum</name>
    <name type="common">Hawaiian cotton</name>
    <name type="synonym">Gossypium sandvicense</name>
    <dbReference type="NCBI Taxonomy" id="34277"/>
    <lineage>
        <taxon>Eukaryota</taxon>
        <taxon>Viridiplantae</taxon>
        <taxon>Streptophyta</taxon>
        <taxon>Embryophyta</taxon>
        <taxon>Tracheophyta</taxon>
        <taxon>Spermatophyta</taxon>
        <taxon>Magnoliopsida</taxon>
        <taxon>eudicotyledons</taxon>
        <taxon>Gunneridae</taxon>
        <taxon>Pentapetalae</taxon>
        <taxon>rosids</taxon>
        <taxon>malvids</taxon>
        <taxon>Malvales</taxon>
        <taxon>Malvaceae</taxon>
        <taxon>Malvoideae</taxon>
        <taxon>Gossypium</taxon>
    </lineage>
</organism>
<gene>
    <name evidence="2" type="ORF">ES332_D09G070900v1</name>
</gene>
<sequence length="86" mass="10046">MLPIIIVCGMGLPLSSTVINALFSLPNVNDDDDYSTMETNVDEENIQDILRIVTIPEAKWTITRYGTCYYQREYRTREAKVRFYFL</sequence>
<feature type="signal peptide" evidence="1">
    <location>
        <begin position="1"/>
        <end position="17"/>
    </location>
</feature>
<dbReference type="Proteomes" id="UP000322667">
    <property type="component" value="Chromosome D09"/>
</dbReference>